<dbReference type="Proteomes" id="UP001062846">
    <property type="component" value="Chromosome 1"/>
</dbReference>
<sequence length="69" mass="7900">MSSNSAQVAHSPPVRPLRSNRRRRPLRRPRGHLSPPSPPQQPPLLRPRLRSHLPLLLPPPRSLRRHGPL</sequence>
<gene>
    <name evidence="1" type="ORF">RHMOL_Rhmol01G0254300</name>
</gene>
<protein>
    <submittedName>
        <fullName evidence="1">Uncharacterized protein</fullName>
    </submittedName>
</protein>
<evidence type="ECO:0000313" key="1">
    <source>
        <dbReference type="EMBL" id="KAI8573125.1"/>
    </source>
</evidence>
<evidence type="ECO:0000313" key="2">
    <source>
        <dbReference type="Proteomes" id="UP001062846"/>
    </source>
</evidence>
<keyword evidence="2" id="KW-1185">Reference proteome</keyword>
<comment type="caution">
    <text evidence="1">The sequence shown here is derived from an EMBL/GenBank/DDBJ whole genome shotgun (WGS) entry which is preliminary data.</text>
</comment>
<name>A0ACC0Q552_RHOML</name>
<accession>A0ACC0Q552</accession>
<proteinExistence type="predicted"/>
<dbReference type="EMBL" id="CM046388">
    <property type="protein sequence ID" value="KAI8573125.1"/>
    <property type="molecule type" value="Genomic_DNA"/>
</dbReference>
<reference evidence="1" key="1">
    <citation type="submission" date="2022-02" db="EMBL/GenBank/DDBJ databases">
        <title>Plant Genome Project.</title>
        <authorList>
            <person name="Zhang R.-G."/>
        </authorList>
    </citation>
    <scope>NUCLEOTIDE SEQUENCE</scope>
    <source>
        <strain evidence="1">AT1</strain>
    </source>
</reference>
<organism evidence="1 2">
    <name type="scientific">Rhododendron molle</name>
    <name type="common">Chinese azalea</name>
    <name type="synonym">Azalea mollis</name>
    <dbReference type="NCBI Taxonomy" id="49168"/>
    <lineage>
        <taxon>Eukaryota</taxon>
        <taxon>Viridiplantae</taxon>
        <taxon>Streptophyta</taxon>
        <taxon>Embryophyta</taxon>
        <taxon>Tracheophyta</taxon>
        <taxon>Spermatophyta</taxon>
        <taxon>Magnoliopsida</taxon>
        <taxon>eudicotyledons</taxon>
        <taxon>Gunneridae</taxon>
        <taxon>Pentapetalae</taxon>
        <taxon>asterids</taxon>
        <taxon>Ericales</taxon>
        <taxon>Ericaceae</taxon>
        <taxon>Ericoideae</taxon>
        <taxon>Rhodoreae</taxon>
        <taxon>Rhododendron</taxon>
    </lineage>
</organism>